<dbReference type="Proteomes" id="UP000767334">
    <property type="component" value="Unassembled WGS sequence"/>
</dbReference>
<evidence type="ECO:0000256" key="4">
    <source>
        <dbReference type="ARBA" id="ARBA00022723"/>
    </source>
</evidence>
<dbReference type="Pfam" id="PF04055">
    <property type="entry name" value="Radical_SAM"/>
    <property type="match status" value="1"/>
</dbReference>
<dbReference type="SFLD" id="SFLDF00301">
    <property type="entry name" value="2-iminoacetate_synthase_(ThiH)"/>
    <property type="match status" value="1"/>
</dbReference>
<evidence type="ECO:0000256" key="3">
    <source>
        <dbReference type="ARBA" id="ARBA00022691"/>
    </source>
</evidence>
<evidence type="ECO:0000256" key="5">
    <source>
        <dbReference type="ARBA" id="ARBA00023004"/>
    </source>
</evidence>
<protein>
    <submittedName>
        <fullName evidence="8">2-iminoacetate synthase ThiH</fullName>
        <ecNumber evidence="8">4.1.99.19</ecNumber>
    </submittedName>
</protein>
<keyword evidence="2" id="KW-0004">4Fe-4S</keyword>
<name>A0ABS2FI84_9CLOT</name>
<evidence type="ECO:0000256" key="2">
    <source>
        <dbReference type="ARBA" id="ARBA00022485"/>
    </source>
</evidence>
<evidence type="ECO:0000259" key="7">
    <source>
        <dbReference type="PROSITE" id="PS51918"/>
    </source>
</evidence>
<dbReference type="InterPro" id="IPR012726">
    <property type="entry name" value="ThiH"/>
</dbReference>
<keyword evidence="3" id="KW-0949">S-adenosyl-L-methionine</keyword>
<accession>A0ABS2FI84</accession>
<evidence type="ECO:0000313" key="9">
    <source>
        <dbReference type="Proteomes" id="UP000767334"/>
    </source>
</evidence>
<dbReference type="SMART" id="SM00876">
    <property type="entry name" value="BATS"/>
    <property type="match status" value="1"/>
</dbReference>
<organism evidence="8 9">
    <name type="scientific">Clostridium saudiense</name>
    <dbReference type="NCBI Taxonomy" id="1414720"/>
    <lineage>
        <taxon>Bacteria</taxon>
        <taxon>Bacillati</taxon>
        <taxon>Bacillota</taxon>
        <taxon>Clostridia</taxon>
        <taxon>Eubacteriales</taxon>
        <taxon>Clostridiaceae</taxon>
        <taxon>Clostridium</taxon>
    </lineage>
</organism>
<comment type="caution">
    <text evidence="8">The sequence shown here is derived from an EMBL/GenBank/DDBJ whole genome shotgun (WGS) entry which is preliminary data.</text>
</comment>
<keyword evidence="5" id="KW-0408">Iron</keyword>
<dbReference type="NCBIfam" id="TIGR02351">
    <property type="entry name" value="thiH"/>
    <property type="match status" value="1"/>
</dbReference>
<evidence type="ECO:0000256" key="1">
    <source>
        <dbReference type="ARBA" id="ARBA00001966"/>
    </source>
</evidence>
<dbReference type="InterPro" id="IPR058240">
    <property type="entry name" value="rSAM_sf"/>
</dbReference>
<keyword evidence="9" id="KW-1185">Reference proteome</keyword>
<dbReference type="InterPro" id="IPR034428">
    <property type="entry name" value="ThiH/NoCL/HydG-like"/>
</dbReference>
<dbReference type="RefSeq" id="WP_204572442.1">
    <property type="nucleotide sequence ID" value="NZ_JACJLL010000077.1"/>
</dbReference>
<dbReference type="GO" id="GO:0036355">
    <property type="term" value="F:2-iminoacetate synthase activity"/>
    <property type="evidence" value="ECO:0007669"/>
    <property type="project" value="UniProtKB-EC"/>
</dbReference>
<reference evidence="8 9" key="1">
    <citation type="journal article" date="2021" name="Sci. Rep.">
        <title>The distribution of antibiotic resistance genes in chicken gut microbiota commensals.</title>
        <authorList>
            <person name="Juricova H."/>
            <person name="Matiasovicova J."/>
            <person name="Kubasova T."/>
            <person name="Cejkova D."/>
            <person name="Rychlik I."/>
        </authorList>
    </citation>
    <scope>NUCLEOTIDE SEQUENCE [LARGE SCALE GENOMIC DNA]</scope>
    <source>
        <strain evidence="8 9">An435</strain>
    </source>
</reference>
<dbReference type="Pfam" id="PF06968">
    <property type="entry name" value="BATS"/>
    <property type="match status" value="1"/>
</dbReference>
<dbReference type="PANTHER" id="PTHR43583">
    <property type="entry name" value="2-IMINOACETATE SYNTHASE"/>
    <property type="match status" value="1"/>
</dbReference>
<dbReference type="Gene3D" id="3.20.20.70">
    <property type="entry name" value="Aldolase class I"/>
    <property type="match status" value="1"/>
</dbReference>
<proteinExistence type="predicted"/>
<dbReference type="EMBL" id="JACJLL010000077">
    <property type="protein sequence ID" value="MBM6820011.1"/>
    <property type="molecule type" value="Genomic_DNA"/>
</dbReference>
<dbReference type="EC" id="4.1.99.19" evidence="8"/>
<dbReference type="CDD" id="cd01335">
    <property type="entry name" value="Radical_SAM"/>
    <property type="match status" value="1"/>
</dbReference>
<dbReference type="SFLD" id="SFLDS00029">
    <property type="entry name" value="Radical_SAM"/>
    <property type="match status" value="1"/>
</dbReference>
<keyword evidence="6" id="KW-0411">Iron-sulfur</keyword>
<dbReference type="InterPro" id="IPR013785">
    <property type="entry name" value="Aldolase_TIM"/>
</dbReference>
<dbReference type="SFLD" id="SFLDG01081">
    <property type="entry name" value="cleavage_of_the_Ca-Cb_bond_in"/>
    <property type="match status" value="1"/>
</dbReference>
<dbReference type="SFLD" id="SFLDG01060">
    <property type="entry name" value="BATS_domain_containing"/>
    <property type="match status" value="1"/>
</dbReference>
<feature type="domain" description="Radical SAM core" evidence="7">
    <location>
        <begin position="70"/>
        <end position="295"/>
    </location>
</feature>
<keyword evidence="4" id="KW-0479">Metal-binding</keyword>
<comment type="cofactor">
    <cofactor evidence="1">
        <name>[4Fe-4S] cluster</name>
        <dbReference type="ChEBI" id="CHEBI:49883"/>
    </cofactor>
</comment>
<sequence>MSFYNVIERYRNFDFESYFEHVTDDDIRRSINERNLNHEDLLNLLSPKAANHLEEMAEKAVKLSLQYFGRTVLLYTPMYISNYCVNKCKYCGYNIENLIDRRKLNMEEIKNEAEAIAKEGCRHLILLTGESQQHSSLDYIVDAINVIKEYFPSITMEVWPMTVDQYKEVVKAGADGLTIYQETYDEEVYDEVHLAGPKKNYKYRLDGPERGAMAGMKSISIGALLGLSDFRKDAFFTALHGDYLRRKYPQCDITYSPPRIRPCKGGLSEIKGVTDKQMVQILLAYRLFAPQCGMNISTRENEYMRKHIIPFGVIKMSAGVSTEVGGHTLKNAGTAQFDINDESSVKEIIEMIKEVGYQPILKDWERI</sequence>
<evidence type="ECO:0000256" key="6">
    <source>
        <dbReference type="ARBA" id="ARBA00023014"/>
    </source>
</evidence>
<evidence type="ECO:0000313" key="8">
    <source>
        <dbReference type="EMBL" id="MBM6820011.1"/>
    </source>
</evidence>
<dbReference type="PANTHER" id="PTHR43583:SF1">
    <property type="entry name" value="2-IMINOACETATE SYNTHASE"/>
    <property type="match status" value="1"/>
</dbReference>
<gene>
    <name evidence="8" type="primary">thiH</name>
    <name evidence="8" type="ORF">H6A19_11810</name>
</gene>
<keyword evidence="8" id="KW-0456">Lyase</keyword>
<dbReference type="InterPro" id="IPR007197">
    <property type="entry name" value="rSAM"/>
</dbReference>
<dbReference type="PROSITE" id="PS51918">
    <property type="entry name" value="RADICAL_SAM"/>
    <property type="match status" value="1"/>
</dbReference>
<dbReference type="SUPFAM" id="SSF102114">
    <property type="entry name" value="Radical SAM enzymes"/>
    <property type="match status" value="1"/>
</dbReference>
<dbReference type="InterPro" id="IPR010722">
    <property type="entry name" value="BATS_dom"/>
</dbReference>